<reference evidence="1 2" key="1">
    <citation type="submission" date="2019-02" db="EMBL/GenBank/DDBJ databases">
        <title>Genomic Encyclopedia of Archaeal and Bacterial Type Strains, Phase II (KMG-II): from individual species to whole genera.</title>
        <authorList>
            <person name="Goeker M."/>
        </authorList>
    </citation>
    <scope>NUCLEOTIDE SEQUENCE [LARGE SCALE GENOMIC DNA]</scope>
    <source>
        <strain evidence="1 2">DSM 18328</strain>
    </source>
</reference>
<proteinExistence type="predicted"/>
<comment type="caution">
    <text evidence="1">The sequence shown here is derived from an EMBL/GenBank/DDBJ whole genome shotgun (WGS) entry which is preliminary data.</text>
</comment>
<accession>A0A482Y8D7</accession>
<name>A0A482Y8D7_9EURY</name>
<dbReference type="RefSeq" id="WP_130500012.1">
    <property type="nucleotide sequence ID" value="NZ_SHMP01000004.1"/>
</dbReference>
<dbReference type="EMBL" id="SHMP01000004">
    <property type="protein sequence ID" value="RZV10507.1"/>
    <property type="molecule type" value="Genomic_DNA"/>
</dbReference>
<dbReference type="Proteomes" id="UP000291097">
    <property type="component" value="Unassembled WGS sequence"/>
</dbReference>
<protein>
    <submittedName>
        <fullName evidence="1">Uncharacterized protein</fullName>
    </submittedName>
</protein>
<dbReference type="AlphaFoldDB" id="A0A482Y8D7"/>
<organism evidence="1 2">
    <name type="scientific">Natrinema hispanicum</name>
    <dbReference type="NCBI Taxonomy" id="392421"/>
    <lineage>
        <taxon>Archaea</taxon>
        <taxon>Methanobacteriati</taxon>
        <taxon>Methanobacteriota</taxon>
        <taxon>Stenosarchaea group</taxon>
        <taxon>Halobacteria</taxon>
        <taxon>Halobacteriales</taxon>
        <taxon>Natrialbaceae</taxon>
        <taxon>Natrinema</taxon>
    </lineage>
</organism>
<sequence>MVSSDSIIDDLSSSTKQLDCCDWDKNTKFEVTAVIDCPTNDCEITSNEDADLEIEIWNKRDYPQFLFIDVNNTSDSNLPKSEETCEHIGSGNTRTFNFTVEHNTNSTPVTETLTVNLEYVDKQNSCNNDNKHRSPNFDVNPKLELC</sequence>
<gene>
    <name evidence="1" type="ORF">BDK88_1675</name>
</gene>
<evidence type="ECO:0000313" key="2">
    <source>
        <dbReference type="Proteomes" id="UP000291097"/>
    </source>
</evidence>
<evidence type="ECO:0000313" key="1">
    <source>
        <dbReference type="EMBL" id="RZV10507.1"/>
    </source>
</evidence>